<dbReference type="CDD" id="cd00067">
    <property type="entry name" value="GAL4"/>
    <property type="match status" value="1"/>
</dbReference>
<evidence type="ECO:0000313" key="9">
    <source>
        <dbReference type="EMBL" id="KAK2610145.1"/>
    </source>
</evidence>
<dbReference type="SUPFAM" id="SSF57701">
    <property type="entry name" value="Zn2/Cys6 DNA-binding domain"/>
    <property type="match status" value="1"/>
</dbReference>
<evidence type="ECO:0000259" key="8">
    <source>
        <dbReference type="PROSITE" id="PS50048"/>
    </source>
</evidence>
<keyword evidence="5" id="KW-0804">Transcription</keyword>
<dbReference type="GO" id="GO:0006351">
    <property type="term" value="P:DNA-templated transcription"/>
    <property type="evidence" value="ECO:0007669"/>
    <property type="project" value="InterPro"/>
</dbReference>
<proteinExistence type="predicted"/>
<evidence type="ECO:0000256" key="4">
    <source>
        <dbReference type="ARBA" id="ARBA00023125"/>
    </source>
</evidence>
<dbReference type="CDD" id="cd12148">
    <property type="entry name" value="fungal_TF_MHR"/>
    <property type="match status" value="1"/>
</dbReference>
<evidence type="ECO:0000256" key="3">
    <source>
        <dbReference type="ARBA" id="ARBA00023015"/>
    </source>
</evidence>
<name>A0AAD9SKA8_PHOAM</name>
<dbReference type="AlphaFoldDB" id="A0AAD9SKA8"/>
<dbReference type="InterPro" id="IPR001138">
    <property type="entry name" value="Zn2Cys6_DnaBD"/>
</dbReference>
<gene>
    <name evidence="9" type="ORF">N8I77_003598</name>
</gene>
<dbReference type="PROSITE" id="PS00463">
    <property type="entry name" value="ZN2_CY6_FUNGAL_1"/>
    <property type="match status" value="1"/>
</dbReference>
<keyword evidence="1" id="KW-0479">Metal-binding</keyword>
<dbReference type="GO" id="GO:0000978">
    <property type="term" value="F:RNA polymerase II cis-regulatory region sequence-specific DNA binding"/>
    <property type="evidence" value="ECO:0007669"/>
    <property type="project" value="TreeGrafter"/>
</dbReference>
<keyword evidence="10" id="KW-1185">Reference proteome</keyword>
<dbReference type="GO" id="GO:0005634">
    <property type="term" value="C:nucleus"/>
    <property type="evidence" value="ECO:0007669"/>
    <property type="project" value="TreeGrafter"/>
</dbReference>
<dbReference type="Pfam" id="PF04082">
    <property type="entry name" value="Fungal_trans"/>
    <property type="match status" value="1"/>
</dbReference>
<keyword evidence="2" id="KW-0862">Zinc</keyword>
<dbReference type="Proteomes" id="UP001265746">
    <property type="component" value="Unassembled WGS sequence"/>
</dbReference>
<comment type="caution">
    <text evidence="9">The sequence shown here is derived from an EMBL/GenBank/DDBJ whole genome shotgun (WGS) entry which is preliminary data.</text>
</comment>
<dbReference type="PANTHER" id="PTHR31944">
    <property type="entry name" value="HEME-RESPONSIVE ZINC FINGER TRANSCRIPTION FACTOR HAP1"/>
    <property type="match status" value="1"/>
</dbReference>
<feature type="region of interest" description="Disordered" evidence="7">
    <location>
        <begin position="136"/>
        <end position="182"/>
    </location>
</feature>
<evidence type="ECO:0000256" key="1">
    <source>
        <dbReference type="ARBA" id="ARBA00022723"/>
    </source>
</evidence>
<feature type="region of interest" description="Disordered" evidence="7">
    <location>
        <begin position="22"/>
        <end position="59"/>
    </location>
</feature>
<feature type="compositionally biased region" description="Low complexity" evidence="7">
    <location>
        <begin position="748"/>
        <end position="757"/>
    </location>
</feature>
<dbReference type="InterPro" id="IPR036864">
    <property type="entry name" value="Zn2-C6_fun-type_DNA-bd_sf"/>
</dbReference>
<reference evidence="9" key="1">
    <citation type="submission" date="2023-06" db="EMBL/GenBank/DDBJ databases">
        <authorList>
            <person name="Noh H."/>
        </authorList>
    </citation>
    <scope>NUCLEOTIDE SEQUENCE</scope>
    <source>
        <strain evidence="9">DUCC20226</strain>
    </source>
</reference>
<keyword evidence="3" id="KW-0805">Transcription regulation</keyword>
<organism evidence="9 10">
    <name type="scientific">Phomopsis amygdali</name>
    <name type="common">Fusicoccum amygdali</name>
    <dbReference type="NCBI Taxonomy" id="1214568"/>
    <lineage>
        <taxon>Eukaryota</taxon>
        <taxon>Fungi</taxon>
        <taxon>Dikarya</taxon>
        <taxon>Ascomycota</taxon>
        <taxon>Pezizomycotina</taxon>
        <taxon>Sordariomycetes</taxon>
        <taxon>Sordariomycetidae</taxon>
        <taxon>Diaporthales</taxon>
        <taxon>Diaporthaceae</taxon>
        <taxon>Diaporthe</taxon>
    </lineage>
</organism>
<feature type="domain" description="Zn(2)-C6 fungal-type" evidence="8">
    <location>
        <begin position="104"/>
        <end position="133"/>
    </location>
</feature>
<evidence type="ECO:0000313" key="10">
    <source>
        <dbReference type="Proteomes" id="UP001265746"/>
    </source>
</evidence>
<dbReference type="EMBL" id="JAUJFL010000002">
    <property type="protein sequence ID" value="KAK2610145.1"/>
    <property type="molecule type" value="Genomic_DNA"/>
</dbReference>
<evidence type="ECO:0000256" key="5">
    <source>
        <dbReference type="ARBA" id="ARBA00023163"/>
    </source>
</evidence>
<dbReference type="PANTHER" id="PTHR31944:SF131">
    <property type="entry name" value="HEME-RESPONSIVE ZINC FINGER TRANSCRIPTION FACTOR HAP1"/>
    <property type="match status" value="1"/>
</dbReference>
<keyword evidence="6" id="KW-0539">Nucleus</keyword>
<evidence type="ECO:0000256" key="2">
    <source>
        <dbReference type="ARBA" id="ARBA00022833"/>
    </source>
</evidence>
<protein>
    <recommendedName>
        <fullName evidence="8">Zn(2)-C6 fungal-type domain-containing protein</fullName>
    </recommendedName>
</protein>
<feature type="compositionally biased region" description="Low complexity" evidence="7">
    <location>
        <begin position="43"/>
        <end position="59"/>
    </location>
</feature>
<dbReference type="SMART" id="SM00066">
    <property type="entry name" value="GAL4"/>
    <property type="match status" value="1"/>
</dbReference>
<keyword evidence="4" id="KW-0238">DNA-binding</keyword>
<feature type="compositionally biased region" description="Low complexity" evidence="7">
    <location>
        <begin position="728"/>
        <end position="741"/>
    </location>
</feature>
<evidence type="ECO:0000256" key="6">
    <source>
        <dbReference type="ARBA" id="ARBA00023242"/>
    </source>
</evidence>
<dbReference type="GO" id="GO:0008270">
    <property type="term" value="F:zinc ion binding"/>
    <property type="evidence" value="ECO:0007669"/>
    <property type="project" value="InterPro"/>
</dbReference>
<dbReference type="InterPro" id="IPR051430">
    <property type="entry name" value="Fungal_TF_Env_Response"/>
</dbReference>
<dbReference type="PROSITE" id="PS50048">
    <property type="entry name" value="ZN2_CY6_FUNGAL_2"/>
    <property type="match status" value="1"/>
</dbReference>
<dbReference type="Pfam" id="PF00172">
    <property type="entry name" value="Zn_clus"/>
    <property type="match status" value="1"/>
</dbReference>
<sequence length="925" mass="100980">MIRTQSCVRVTIFPPTYASQLHAPSPHSSMATPIPGVQVQDNGSGSASTTTPTSTTAASAAGFPVQITERPAPVANMASNMTTMVFDGPGSTGKAVKRPRPVKSCNSCRQRKLRCDRTCPCSQCQKSNRVCKYANEHDVGPGSEGSDVEASPRPTKRPYRPAPPYPLDAQSPQLQTGPGTMGGLGLGLGTGVAAGVGGAGDQQQQQPRGLPGSVLLEQFGTRLDRLEKFVFSASPASTSAGAAHAVEWGPSRNPYAAYAAVTGSPTTIRSLSVKGNLRTRFFGQNSTRVLLNLFDEAREFIFTTSRGGDIRMLFEQLHKIHRALQEESKRALAPISVFTDSMLPVQKRMADILPGKAICDRLLEAYISMSEGIYRVIHVPTFKAEYEAFWAQTGVSDGFLPRLMCMLSLGARFETENRGLSRDRADGINAPTACALTRAWLDGLRGKQLVDMDTLQCEVLHLHASRMMLSRNQESWAQLGFIVRMAMTMGLHRDPDEFPQIRPFYAELRRRLWYTIVDMDLHLALACNLPGAVREGEYTCRPPSNLDDTDIFPDMKTLPPSRPIDEYTNTQLQAYASRTLPHRIRVSTIINRLDTIRDFHEVLDCGTKLEQLLDDVNHLFPRRNQTLDPRAKFKDWRMRALLDMHVRRPLLALYRPFALSTVECPAHITTSYLKSSMTMLTYMDELDPRTPGFGDVSHMYHVVLKHDIMQAAFSVCYFIRSASEEQRQQQQQHLARQQHQLTSHHPHNTTSSPSATTINGQLPSPEAPHHDSAGGISFTNALDNRMVWSTQGMTRAVQATLDSFAGMIEGDPACDLLKDTVVLAVVLGSVAGGTSDERARRVARGVARIVDAGSAALNASPETIASMPGPGSAGSGAGGSSGGAAMDGPYGSGGGSGYSPTTFFDDFSYWDMDQWDLATVPVGLS</sequence>
<dbReference type="GO" id="GO:0001228">
    <property type="term" value="F:DNA-binding transcription activator activity, RNA polymerase II-specific"/>
    <property type="evidence" value="ECO:0007669"/>
    <property type="project" value="TreeGrafter"/>
</dbReference>
<feature type="region of interest" description="Disordered" evidence="7">
    <location>
        <begin position="861"/>
        <end position="882"/>
    </location>
</feature>
<feature type="compositionally biased region" description="Gly residues" evidence="7">
    <location>
        <begin position="871"/>
        <end position="882"/>
    </location>
</feature>
<accession>A0AAD9SKA8</accession>
<dbReference type="SMART" id="SM00906">
    <property type="entry name" value="Fungal_trans"/>
    <property type="match status" value="1"/>
</dbReference>
<dbReference type="Gene3D" id="4.10.240.10">
    <property type="entry name" value="Zn(2)-C6 fungal-type DNA-binding domain"/>
    <property type="match status" value="1"/>
</dbReference>
<dbReference type="InterPro" id="IPR007219">
    <property type="entry name" value="XnlR_reg_dom"/>
</dbReference>
<feature type="region of interest" description="Disordered" evidence="7">
    <location>
        <begin position="728"/>
        <end position="776"/>
    </location>
</feature>
<evidence type="ECO:0000256" key="7">
    <source>
        <dbReference type="SAM" id="MobiDB-lite"/>
    </source>
</evidence>